<protein>
    <submittedName>
        <fullName evidence="6">Terpene cyclase/mutase family protein</fullName>
    </submittedName>
</protein>
<keyword evidence="4" id="KW-0732">Signal</keyword>
<dbReference type="InterPro" id="IPR001330">
    <property type="entry name" value="Prenyltrans"/>
</dbReference>
<dbReference type="InterPro" id="IPR008930">
    <property type="entry name" value="Terpenoid_cyclase/PrenylTrfase"/>
</dbReference>
<evidence type="ECO:0000259" key="5">
    <source>
        <dbReference type="Pfam" id="PF00432"/>
    </source>
</evidence>
<dbReference type="RefSeq" id="WP_251416988.1">
    <property type="nucleotide sequence ID" value="NZ_JAMQGM010000039.1"/>
</dbReference>
<feature type="signal peptide" evidence="4">
    <location>
        <begin position="1"/>
        <end position="20"/>
    </location>
</feature>
<proteinExistence type="predicted"/>
<gene>
    <name evidence="6" type="ORF">M1E25_18500</name>
</gene>
<reference evidence="6" key="1">
    <citation type="journal article" date="2023" name="Int. J. Syst. Evol. Microbiol.">
        <title>Streptomyces meridianus sp. nov. isolated from brackish water of the Tagus estuary in Alcochete, Portugal.</title>
        <authorList>
            <person name="Santos J.D.N."/>
            <person name="Klimek D."/>
            <person name="Calusinska M."/>
            <person name="Lobo Da Cunha A."/>
            <person name="Catita J."/>
            <person name="Goncalves H."/>
            <person name="Gonzalez I."/>
            <person name="Reyes F."/>
            <person name="Lage O.M."/>
        </authorList>
    </citation>
    <scope>NUCLEOTIDE SEQUENCE</scope>
    <source>
        <strain evidence="6">MTZ3.1</strain>
    </source>
</reference>
<comment type="caution">
    <text evidence="6">The sequence shown here is derived from an EMBL/GenBank/DDBJ whole genome shotgun (WGS) entry which is preliminary data.</text>
</comment>
<evidence type="ECO:0000256" key="4">
    <source>
        <dbReference type="SAM" id="SignalP"/>
    </source>
</evidence>
<feature type="domain" description="Prenyltransferase alpha-alpha toroid" evidence="5">
    <location>
        <begin position="56"/>
        <end position="168"/>
    </location>
</feature>
<evidence type="ECO:0000313" key="7">
    <source>
        <dbReference type="Proteomes" id="UP001167160"/>
    </source>
</evidence>
<dbReference type="Proteomes" id="UP001167160">
    <property type="component" value="Unassembled WGS sequence"/>
</dbReference>
<name>A0ABT0X9W0_9ACTN</name>
<keyword evidence="7" id="KW-1185">Reference proteome</keyword>
<evidence type="ECO:0000313" key="6">
    <source>
        <dbReference type="EMBL" id="MCM2579313.1"/>
    </source>
</evidence>
<keyword evidence="3" id="KW-0472">Membrane</keyword>
<dbReference type="CDD" id="cd00688">
    <property type="entry name" value="ISOPREN_C2_like"/>
    <property type="match status" value="1"/>
</dbReference>
<dbReference type="SUPFAM" id="SSF48239">
    <property type="entry name" value="Terpenoid cyclases/Protein prenyltransferases"/>
    <property type="match status" value="1"/>
</dbReference>
<evidence type="ECO:0000256" key="2">
    <source>
        <dbReference type="SAM" id="MobiDB-lite"/>
    </source>
</evidence>
<organism evidence="6 7">
    <name type="scientific">Streptomyces meridianus</name>
    <dbReference type="NCBI Taxonomy" id="2938945"/>
    <lineage>
        <taxon>Bacteria</taxon>
        <taxon>Bacillati</taxon>
        <taxon>Actinomycetota</taxon>
        <taxon>Actinomycetes</taxon>
        <taxon>Kitasatosporales</taxon>
        <taxon>Streptomycetaceae</taxon>
        <taxon>Streptomyces</taxon>
    </lineage>
</organism>
<dbReference type="Gene3D" id="1.50.10.20">
    <property type="match status" value="1"/>
</dbReference>
<sequence>MNVRRSFAALTASAVLCAVAAPAAAAASGSPKPSAKLPAGLFGSEDPTYDGVWRQSLALLAQDAAGAVPAKKAVDWLAGQQCATGAFAAYRADAKAACDKKTQVDSNSTAIAVQALAALGGHDKEMSAAVGWLESVQNKDGGWGYLPGGPSDANSTSVVIGALTAADEDPEDVLAGKKKSPYDALLDLQLGCGRKGSEQGAFAYQPDKSGKLAPNLDATAAAALAGLGKNMIVEPAGSKNEEVEPLDCGAADSKDQREPDEAAAGASYHLAAALKKDKHLEAVAPGSDKPVPDHANTAEAVIALAAGGHRDAARASLAWLEKNSSTWTKDNPAGIAVLVLAARAAGENPRAFGGTDLVRQLSETGPQPQSLGPVSGTAGEAEEDGADSRTVWWLVGAGLIAGAGIGFVLSARKKRQ</sequence>
<feature type="compositionally biased region" description="Polar residues" evidence="2">
    <location>
        <begin position="361"/>
        <end position="372"/>
    </location>
</feature>
<evidence type="ECO:0000256" key="1">
    <source>
        <dbReference type="ARBA" id="ARBA00022737"/>
    </source>
</evidence>
<accession>A0ABT0X9W0</accession>
<feature type="region of interest" description="Disordered" evidence="2">
    <location>
        <begin position="361"/>
        <end position="383"/>
    </location>
</feature>
<evidence type="ECO:0000256" key="3">
    <source>
        <dbReference type="SAM" id="Phobius"/>
    </source>
</evidence>
<keyword evidence="3" id="KW-1133">Transmembrane helix</keyword>
<keyword evidence="3" id="KW-0812">Transmembrane</keyword>
<keyword evidence="1" id="KW-0677">Repeat</keyword>
<dbReference type="Pfam" id="PF00432">
    <property type="entry name" value="Prenyltrans"/>
    <property type="match status" value="1"/>
</dbReference>
<dbReference type="EMBL" id="JAMQGM010000039">
    <property type="protein sequence ID" value="MCM2579313.1"/>
    <property type="molecule type" value="Genomic_DNA"/>
</dbReference>
<feature type="transmembrane region" description="Helical" evidence="3">
    <location>
        <begin position="391"/>
        <end position="411"/>
    </location>
</feature>
<feature type="chain" id="PRO_5046702564" evidence="4">
    <location>
        <begin position="21"/>
        <end position="416"/>
    </location>
</feature>